<comment type="function">
    <text evidence="9">Essential component of the vacuolar proton pump (V-ATPase), a multimeric enzyme that catalyzes the translocation of protons across the membranes. Required for assembly and activity of the V-ATPase.</text>
</comment>
<feature type="transmembrane region" description="Helical" evidence="9">
    <location>
        <begin position="650"/>
        <end position="672"/>
    </location>
</feature>
<evidence type="ECO:0000313" key="12">
    <source>
        <dbReference type="RefSeq" id="XP_023161173.1"/>
    </source>
</evidence>
<keyword evidence="5 9" id="KW-0375">Hydrogen ion transport</keyword>
<feature type="coiled-coil region" evidence="10">
    <location>
        <begin position="109"/>
        <end position="136"/>
    </location>
</feature>
<protein>
    <recommendedName>
        <fullName evidence="9">V-type proton ATPase subunit a</fullName>
    </recommendedName>
</protein>
<sequence length="850" mass="97697">MCTKFKELLCGSGPQDSIFRSEKMSLGQMFLQPEAAYETIAQLGEMGCVQFRDMNEGVTASQRKFVNEVRRCDELERKIRYATAELAKDGLKVVDLIEDFPPAPKPKEIIELESLLEKTETEIIELSANNLRLQTNFLELTEMIEVLERTDSFFSNQESHNFDVNKRGTHLDPEKCDGSLGFVAGVIRRERMFGFERMLWRISRGNVLVRSCDMESPVKDPKTGDLVHKTIFVVFFQGDQLHGRIRKVCTGFHATMYPCPSSHQERMDMIKSVRVRLDDLKIIISQTEDHRSCVLKAIKKQLPNWTAMIKKMKAIYHTLNMFNVDLGSKCLIGECWLPQRELEEVETVLSEASLALGSTVPTIFNILETKKEPPTYFRTNKFTYGFQVLIDAYGVAEYREVNPGLYTCITFPFLFAVMFGDMGHGFLVFLLGLWMVVDEKRLCKQRAGEIWKILFGGRYIIMLMGMFAVYTGFMYNDCFSKSFNVFGTHWVLQYNRTTVLTNPDLQLNPTTDQRGTYPFGIDPIWQSATNKIIFLNTYKMKLSIIFGVLHMIFGVCLSVENFVYKKKYSYIFLQFVPQVVFLLMLFGYMVFMMFYKWIQYSPSSKDVANSPSCAPSVLIMFIDMILMKTEVPAAGCMATMFPVQRELETILFVVAIICIPWILLGVPVWTIIKRKYSSDKFEYTGDTIMETIEISGKEVIITELEPHGKLAHGGKEEHDEEEEEPMSEIWIHQAIHTVEYILSTISHTASYLRLWALSLAHAELSEVLWTMVLSEALQMGGWIGCIAVFLIFAVWVFFTIAIMVMMEGLSAFLHTLRLHWVEFMSKFYTGSGYEFQPLSFKAMLTEEDEG</sequence>
<gene>
    <name evidence="12" type="primary">LOC111592941</name>
</gene>
<keyword evidence="3 9" id="KW-0813">Transport</keyword>
<dbReference type="Pfam" id="PF01496">
    <property type="entry name" value="V_ATPase_I"/>
    <property type="match status" value="1"/>
</dbReference>
<dbReference type="InterPro" id="IPR002490">
    <property type="entry name" value="V-ATPase_116kDa_su"/>
</dbReference>
<keyword evidence="8 9" id="KW-0472">Membrane</keyword>
<keyword evidence="10" id="KW-0175">Coiled coil</keyword>
<dbReference type="GeneID" id="111592941"/>
<dbReference type="GO" id="GO:0046961">
    <property type="term" value="F:proton-transporting ATPase activity, rotational mechanism"/>
    <property type="evidence" value="ECO:0007669"/>
    <property type="project" value="InterPro"/>
</dbReference>
<reference evidence="12" key="1">
    <citation type="submission" date="2025-08" db="UniProtKB">
        <authorList>
            <consortium name="RefSeq"/>
        </authorList>
    </citation>
    <scope>IDENTIFICATION</scope>
    <source>
        <strain evidence="12">15085-1641.00</strain>
        <tissue evidence="12">Whole body</tissue>
    </source>
</reference>
<evidence type="ECO:0000256" key="8">
    <source>
        <dbReference type="ARBA" id="ARBA00023136"/>
    </source>
</evidence>
<dbReference type="RefSeq" id="XP_023161173.1">
    <property type="nucleotide sequence ID" value="XM_023305405.2"/>
</dbReference>
<feature type="transmembrane region" description="Helical" evidence="9">
    <location>
        <begin position="458"/>
        <end position="475"/>
    </location>
</feature>
<dbReference type="KEGG" id="dhe:111592941"/>
<dbReference type="GO" id="GO:0007035">
    <property type="term" value="P:vacuolar acidification"/>
    <property type="evidence" value="ECO:0007669"/>
    <property type="project" value="TreeGrafter"/>
</dbReference>
<dbReference type="GO" id="GO:0005886">
    <property type="term" value="C:plasma membrane"/>
    <property type="evidence" value="ECO:0007669"/>
    <property type="project" value="TreeGrafter"/>
</dbReference>
<proteinExistence type="inferred from homology"/>
<feature type="transmembrane region" description="Helical" evidence="9">
    <location>
        <begin position="413"/>
        <end position="437"/>
    </location>
</feature>
<comment type="subcellular location">
    <subcellularLocation>
        <location evidence="1">Membrane</location>
        <topology evidence="1">Multi-pass membrane protein</topology>
    </subcellularLocation>
</comment>
<dbReference type="AlphaFoldDB" id="A0A6J1L5W5"/>
<feature type="transmembrane region" description="Helical" evidence="9">
    <location>
        <begin position="779"/>
        <end position="804"/>
    </location>
</feature>
<keyword evidence="4 9" id="KW-0812">Transmembrane</keyword>
<dbReference type="CTD" id="42214"/>
<evidence type="ECO:0000256" key="4">
    <source>
        <dbReference type="ARBA" id="ARBA00022692"/>
    </source>
</evidence>
<evidence type="ECO:0000256" key="10">
    <source>
        <dbReference type="SAM" id="Coils"/>
    </source>
</evidence>
<evidence type="ECO:0000256" key="6">
    <source>
        <dbReference type="ARBA" id="ARBA00022989"/>
    </source>
</evidence>
<evidence type="ECO:0000313" key="11">
    <source>
        <dbReference type="Proteomes" id="UP000504633"/>
    </source>
</evidence>
<accession>A0A6J1L5W5</accession>
<dbReference type="Proteomes" id="UP000504633">
    <property type="component" value="Unplaced"/>
</dbReference>
<evidence type="ECO:0000256" key="3">
    <source>
        <dbReference type="ARBA" id="ARBA00022448"/>
    </source>
</evidence>
<evidence type="ECO:0000256" key="9">
    <source>
        <dbReference type="RuleBase" id="RU361189"/>
    </source>
</evidence>
<feature type="transmembrane region" description="Helical" evidence="9">
    <location>
        <begin position="575"/>
        <end position="595"/>
    </location>
</feature>
<dbReference type="GO" id="GO:0051117">
    <property type="term" value="F:ATPase binding"/>
    <property type="evidence" value="ECO:0007669"/>
    <property type="project" value="TreeGrafter"/>
</dbReference>
<dbReference type="OMA" id="FIDMILM"/>
<evidence type="ECO:0000256" key="2">
    <source>
        <dbReference type="ARBA" id="ARBA00009904"/>
    </source>
</evidence>
<dbReference type="OrthoDB" id="10264220at2759"/>
<keyword evidence="11" id="KW-1185">Reference proteome</keyword>
<dbReference type="PANTHER" id="PTHR11629">
    <property type="entry name" value="VACUOLAR PROTON ATPASES"/>
    <property type="match status" value="1"/>
</dbReference>
<dbReference type="PIRSF" id="PIRSF001293">
    <property type="entry name" value="ATP6V0A1"/>
    <property type="match status" value="1"/>
</dbReference>
<comment type="similarity">
    <text evidence="2 9">Belongs to the V-ATPase 116 kDa subunit family.</text>
</comment>
<evidence type="ECO:0000256" key="1">
    <source>
        <dbReference type="ARBA" id="ARBA00004141"/>
    </source>
</evidence>
<keyword evidence="6 9" id="KW-1133">Transmembrane helix</keyword>
<dbReference type="PANTHER" id="PTHR11629:SF61">
    <property type="entry name" value="V-TYPE PROTON ATPASE SUBUNIT A"/>
    <property type="match status" value="1"/>
</dbReference>
<organism evidence="11 12">
    <name type="scientific">Drosophila hydei</name>
    <name type="common">Fruit fly</name>
    <dbReference type="NCBI Taxonomy" id="7224"/>
    <lineage>
        <taxon>Eukaryota</taxon>
        <taxon>Metazoa</taxon>
        <taxon>Ecdysozoa</taxon>
        <taxon>Arthropoda</taxon>
        <taxon>Hexapoda</taxon>
        <taxon>Insecta</taxon>
        <taxon>Pterygota</taxon>
        <taxon>Neoptera</taxon>
        <taxon>Endopterygota</taxon>
        <taxon>Diptera</taxon>
        <taxon>Brachycera</taxon>
        <taxon>Muscomorpha</taxon>
        <taxon>Ephydroidea</taxon>
        <taxon>Drosophilidae</taxon>
        <taxon>Drosophila</taxon>
    </lineage>
</organism>
<evidence type="ECO:0000256" key="5">
    <source>
        <dbReference type="ARBA" id="ARBA00022781"/>
    </source>
</evidence>
<evidence type="ECO:0000256" key="7">
    <source>
        <dbReference type="ARBA" id="ARBA00023065"/>
    </source>
</evidence>
<keyword evidence="7 9" id="KW-0406">Ion transport</keyword>
<dbReference type="GO" id="GO:0000220">
    <property type="term" value="C:vacuolar proton-transporting V-type ATPase, V0 domain"/>
    <property type="evidence" value="ECO:0007669"/>
    <property type="project" value="InterPro"/>
</dbReference>
<dbReference type="InterPro" id="IPR026028">
    <property type="entry name" value="V-type_ATPase_116kDa_su_euka"/>
</dbReference>
<name>A0A6J1L5W5_DROHY</name>
<feature type="transmembrane region" description="Helical" evidence="9">
    <location>
        <begin position="544"/>
        <end position="563"/>
    </location>
</feature>